<dbReference type="CDD" id="cd06259">
    <property type="entry name" value="YdcF-like"/>
    <property type="match status" value="1"/>
</dbReference>
<feature type="domain" description="DUF218" evidence="1">
    <location>
        <begin position="54"/>
        <end position="175"/>
    </location>
</feature>
<sequence>MRALEERRSRWPRRIAWLVLFAVLASGAYLVGGFARFASDVAALSAPPTAAHADGIVVLTGGEQRLRKAIGLLREGEGRRLLISGVNRDTSAGAIARATGTEMALIDCCVDLDYEAMDTIGNAEATARWAKEHGFARLLLVTSDYHIPRSLLEMSGVSDPPAIVPYPVSPEKLWRRDGWPTRLGLRLLVTEYAKVLVVKARLATGVDLSTLSGSTHHRVAERSD</sequence>
<dbReference type="PANTHER" id="PTHR30336">
    <property type="entry name" value="INNER MEMBRANE PROTEIN, PROBABLE PERMEASE"/>
    <property type="match status" value="1"/>
</dbReference>
<proteinExistence type="predicted"/>
<dbReference type="Pfam" id="PF02698">
    <property type="entry name" value="DUF218"/>
    <property type="match status" value="1"/>
</dbReference>
<keyword evidence="3" id="KW-1185">Reference proteome</keyword>
<organism evidence="2 3">
    <name type="scientific">Aureimonas phyllosphaerae</name>
    <dbReference type="NCBI Taxonomy" id="1166078"/>
    <lineage>
        <taxon>Bacteria</taxon>
        <taxon>Pseudomonadati</taxon>
        <taxon>Pseudomonadota</taxon>
        <taxon>Alphaproteobacteria</taxon>
        <taxon>Hyphomicrobiales</taxon>
        <taxon>Aurantimonadaceae</taxon>
        <taxon>Aureimonas</taxon>
    </lineage>
</organism>
<name>A0A7W6BXH0_9HYPH</name>
<dbReference type="GO" id="GO:0005886">
    <property type="term" value="C:plasma membrane"/>
    <property type="evidence" value="ECO:0007669"/>
    <property type="project" value="TreeGrafter"/>
</dbReference>
<dbReference type="InterPro" id="IPR051599">
    <property type="entry name" value="Cell_Envelope_Assoc"/>
</dbReference>
<comment type="caution">
    <text evidence="2">The sequence shown here is derived from an EMBL/GenBank/DDBJ whole genome shotgun (WGS) entry which is preliminary data.</text>
</comment>
<evidence type="ECO:0000259" key="1">
    <source>
        <dbReference type="Pfam" id="PF02698"/>
    </source>
</evidence>
<dbReference type="GO" id="GO:0043164">
    <property type="term" value="P:Gram-negative-bacterium-type cell wall biogenesis"/>
    <property type="evidence" value="ECO:0007669"/>
    <property type="project" value="TreeGrafter"/>
</dbReference>
<accession>A0A7W6BXH0</accession>
<dbReference type="PANTHER" id="PTHR30336:SF4">
    <property type="entry name" value="ENVELOPE BIOGENESIS FACTOR ELYC"/>
    <property type="match status" value="1"/>
</dbReference>
<dbReference type="AlphaFoldDB" id="A0A7W6BXH0"/>
<reference evidence="2 3" key="1">
    <citation type="submission" date="2020-08" db="EMBL/GenBank/DDBJ databases">
        <title>Genomic Encyclopedia of Type Strains, Phase IV (KMG-IV): sequencing the most valuable type-strain genomes for metagenomic binning, comparative biology and taxonomic classification.</title>
        <authorList>
            <person name="Goeker M."/>
        </authorList>
    </citation>
    <scope>NUCLEOTIDE SEQUENCE [LARGE SCALE GENOMIC DNA]</scope>
    <source>
        <strain evidence="2 3">DSM 25024</strain>
    </source>
</reference>
<evidence type="ECO:0000313" key="2">
    <source>
        <dbReference type="EMBL" id="MBB3936505.1"/>
    </source>
</evidence>
<dbReference type="RefSeq" id="WP_244545959.1">
    <property type="nucleotide sequence ID" value="NZ_FOOA01000007.1"/>
</dbReference>
<evidence type="ECO:0000313" key="3">
    <source>
        <dbReference type="Proteomes" id="UP000531216"/>
    </source>
</evidence>
<gene>
    <name evidence="2" type="ORF">GGR05_002659</name>
</gene>
<protein>
    <submittedName>
        <fullName evidence="2">Uncharacterized SAM-binding protein YcdF (DUF218 family)</fullName>
    </submittedName>
</protein>
<dbReference type="GO" id="GO:0000270">
    <property type="term" value="P:peptidoglycan metabolic process"/>
    <property type="evidence" value="ECO:0007669"/>
    <property type="project" value="TreeGrafter"/>
</dbReference>
<dbReference type="EMBL" id="JACIDO010000005">
    <property type="protein sequence ID" value="MBB3936505.1"/>
    <property type="molecule type" value="Genomic_DNA"/>
</dbReference>
<dbReference type="InterPro" id="IPR003848">
    <property type="entry name" value="DUF218"/>
</dbReference>
<dbReference type="Proteomes" id="UP000531216">
    <property type="component" value="Unassembled WGS sequence"/>
</dbReference>